<dbReference type="InterPro" id="IPR051450">
    <property type="entry name" value="Gfo/Idh/MocA_Oxidoreductases"/>
</dbReference>
<reference evidence="4 5" key="1">
    <citation type="submission" date="2022-04" db="EMBL/GenBank/DDBJ databases">
        <title>Diverse halophilic archaea isolated from saline environments.</title>
        <authorList>
            <person name="Cui H.-L."/>
        </authorList>
    </citation>
    <scope>NUCLEOTIDE SEQUENCE [LARGE SCALE GENOMIC DNA]</scope>
    <source>
        <strain evidence="4 5">XZYJT49</strain>
    </source>
</reference>
<protein>
    <submittedName>
        <fullName evidence="4">Gfo/Idh/MocA family oxidoreductase</fullName>
    </submittedName>
</protein>
<dbReference type="RefSeq" id="WP_248649115.1">
    <property type="nucleotide sequence ID" value="NZ_CP096659.1"/>
</dbReference>
<keyword evidence="5" id="KW-1185">Reference proteome</keyword>
<dbReference type="EMBL" id="CP096659">
    <property type="protein sequence ID" value="UPV73057.1"/>
    <property type="molecule type" value="Genomic_DNA"/>
</dbReference>
<dbReference type="Pfam" id="PF01408">
    <property type="entry name" value="GFO_IDH_MocA"/>
    <property type="match status" value="1"/>
</dbReference>
<dbReference type="SUPFAM" id="SSF55347">
    <property type="entry name" value="Glyceraldehyde-3-phosphate dehydrogenase-like, C-terminal domain"/>
    <property type="match status" value="1"/>
</dbReference>
<dbReference type="InterPro" id="IPR000683">
    <property type="entry name" value="Gfo/Idh/MocA-like_OxRdtase_N"/>
</dbReference>
<proteinExistence type="predicted"/>
<dbReference type="Gene3D" id="3.40.50.720">
    <property type="entry name" value="NAD(P)-binding Rossmann-like Domain"/>
    <property type="match status" value="1"/>
</dbReference>
<accession>A0A8U0HQB1</accession>
<feature type="domain" description="Gfo/Idh/MocA-like oxidoreductase N-terminal" evidence="2">
    <location>
        <begin position="10"/>
        <end position="126"/>
    </location>
</feature>
<evidence type="ECO:0000259" key="3">
    <source>
        <dbReference type="Pfam" id="PF22725"/>
    </source>
</evidence>
<feature type="domain" description="GFO/IDH/MocA-like oxidoreductase" evidence="3">
    <location>
        <begin position="140"/>
        <end position="275"/>
    </location>
</feature>
<name>A0A8U0HQB1_9EURY</name>
<dbReference type="GO" id="GO:0000166">
    <property type="term" value="F:nucleotide binding"/>
    <property type="evidence" value="ECO:0007669"/>
    <property type="project" value="InterPro"/>
</dbReference>
<dbReference type="PANTHER" id="PTHR43377:SF1">
    <property type="entry name" value="BILIVERDIN REDUCTASE A"/>
    <property type="match status" value="1"/>
</dbReference>
<organism evidence="4 5">
    <name type="scientific">Halorussus limi</name>
    <dbReference type="NCBI Taxonomy" id="2938695"/>
    <lineage>
        <taxon>Archaea</taxon>
        <taxon>Methanobacteriati</taxon>
        <taxon>Methanobacteriota</taxon>
        <taxon>Stenosarchaea group</taxon>
        <taxon>Halobacteria</taxon>
        <taxon>Halobacteriales</taxon>
        <taxon>Haladaptataceae</taxon>
        <taxon>Halorussus</taxon>
    </lineage>
</organism>
<dbReference type="InterPro" id="IPR036291">
    <property type="entry name" value="NAD(P)-bd_dom_sf"/>
</dbReference>
<dbReference type="SUPFAM" id="SSF51735">
    <property type="entry name" value="NAD(P)-binding Rossmann-fold domains"/>
    <property type="match status" value="1"/>
</dbReference>
<evidence type="ECO:0000256" key="1">
    <source>
        <dbReference type="SAM" id="MobiDB-lite"/>
    </source>
</evidence>
<dbReference type="AlphaFoldDB" id="A0A8U0HQB1"/>
<dbReference type="PANTHER" id="PTHR43377">
    <property type="entry name" value="BILIVERDIN REDUCTASE A"/>
    <property type="match status" value="1"/>
</dbReference>
<dbReference type="KEGG" id="halx:M0R89_10895"/>
<evidence type="ECO:0000259" key="2">
    <source>
        <dbReference type="Pfam" id="PF01408"/>
    </source>
</evidence>
<dbReference type="Proteomes" id="UP000830729">
    <property type="component" value="Chromosome"/>
</dbReference>
<evidence type="ECO:0000313" key="5">
    <source>
        <dbReference type="Proteomes" id="UP000830729"/>
    </source>
</evidence>
<dbReference type="Gene3D" id="3.30.360.10">
    <property type="entry name" value="Dihydrodipicolinate Reductase, domain 2"/>
    <property type="match status" value="1"/>
</dbReference>
<sequence>MTRDASQHSIRVGIVGLGGIGHHHAERIADTPGRLVGGVDISADARDRFEAAYDVPTFETFDALYDEGIDAAIVTTPNKFHEEYAVEALESGVDVLLEKPLANTLDSAERIAAAARDADAFCMVGFNNRFSPGVEVFKSYQDEGRFGDLTHVEANWVRRRGIPGRGSWFTSKAVAGGGALLDIGVHAIDLALHFLDFPEVVEVTGNTRSEFGGRDDYTYLEMYGEDVEDADFDVDDHASAYIRTAEGQSISLEVAWATNRPPTNEFVAQGTDGGATFDRETGDLTVHRVSDAGAAHFEDAAVETRSNDTHKREQRAFFDAVRAGEAPDRNTVEQALTVQRVIDAIYRSAETGRAVDLSESSDEAVPAPERSPEKPRQ</sequence>
<dbReference type="GeneID" id="72185712"/>
<gene>
    <name evidence="4" type="ORF">M0R89_10895</name>
</gene>
<dbReference type="Pfam" id="PF22725">
    <property type="entry name" value="GFO_IDH_MocA_C3"/>
    <property type="match status" value="1"/>
</dbReference>
<evidence type="ECO:0000313" key="4">
    <source>
        <dbReference type="EMBL" id="UPV73057.1"/>
    </source>
</evidence>
<dbReference type="InterPro" id="IPR055170">
    <property type="entry name" value="GFO_IDH_MocA-like_dom"/>
</dbReference>
<feature type="region of interest" description="Disordered" evidence="1">
    <location>
        <begin position="350"/>
        <end position="377"/>
    </location>
</feature>